<reference evidence="3 4" key="1">
    <citation type="submission" date="2019-12" db="EMBL/GenBank/DDBJ databases">
        <title>Genome sequence of Streptomyces bambusae.</title>
        <authorList>
            <person name="Bansal K."/>
            <person name="Choksket S."/>
            <person name="Korpole S."/>
            <person name="Patil P.B."/>
        </authorList>
    </citation>
    <scope>NUCLEOTIDE SEQUENCE [LARGE SCALE GENOMIC DNA]</scope>
    <source>
        <strain evidence="3 4">SK60</strain>
    </source>
</reference>
<keyword evidence="1" id="KW-0812">Transmembrane</keyword>
<evidence type="ECO:0000313" key="3">
    <source>
        <dbReference type="EMBL" id="MBW5485391.1"/>
    </source>
</evidence>
<keyword evidence="2" id="KW-0732">Signal</keyword>
<feature type="signal peptide" evidence="2">
    <location>
        <begin position="1"/>
        <end position="18"/>
    </location>
</feature>
<dbReference type="EMBL" id="WTFF01000247">
    <property type="protein sequence ID" value="MBW5485391.1"/>
    <property type="molecule type" value="Genomic_DNA"/>
</dbReference>
<evidence type="ECO:0000313" key="4">
    <source>
        <dbReference type="Proteomes" id="UP000812013"/>
    </source>
</evidence>
<gene>
    <name evidence="3" type="ORF">GPJ59_26825</name>
</gene>
<accession>A0ABS6ZFB9</accession>
<keyword evidence="4" id="KW-1185">Reference proteome</keyword>
<dbReference type="InterPro" id="IPR019283">
    <property type="entry name" value="DUF2330"/>
</dbReference>
<evidence type="ECO:0000256" key="2">
    <source>
        <dbReference type="SAM" id="SignalP"/>
    </source>
</evidence>
<organism evidence="3 4">
    <name type="scientific">Streptomyces bambusae</name>
    <dbReference type="NCBI Taxonomy" id="1550616"/>
    <lineage>
        <taxon>Bacteria</taxon>
        <taxon>Bacillati</taxon>
        <taxon>Actinomycetota</taxon>
        <taxon>Actinomycetes</taxon>
        <taxon>Kitasatosporales</taxon>
        <taxon>Streptomycetaceae</taxon>
        <taxon>Streptomyces</taxon>
    </lineage>
</organism>
<protein>
    <submittedName>
        <fullName evidence="3">DUF2330 domain-containing protein</fullName>
    </submittedName>
</protein>
<keyword evidence="1" id="KW-0472">Membrane</keyword>
<comment type="caution">
    <text evidence="3">The sequence shown here is derived from an EMBL/GenBank/DDBJ whole genome shotgun (WGS) entry which is preliminary data.</text>
</comment>
<dbReference type="Pfam" id="PF10092">
    <property type="entry name" value="DUF2330"/>
    <property type="match status" value="1"/>
</dbReference>
<name>A0ABS6ZFB9_9ACTN</name>
<evidence type="ECO:0000256" key="1">
    <source>
        <dbReference type="SAM" id="Phobius"/>
    </source>
</evidence>
<feature type="transmembrane region" description="Helical" evidence="1">
    <location>
        <begin position="320"/>
        <end position="342"/>
    </location>
</feature>
<sequence length="357" mass="38408">MFALLALQLGSLISPAYACGCGAMVTDRSARLGVARETSVVRWDGRSEQIVMRFTVDGNAPRAAWIMPVPTRATVELADGAMFGDLADLTRPERRTRHYFWPRGGDWPFSSGDGAGAAAPPPTAGAPGVGVVGREQLGDFDVARLTATDPDALRTWLEGNGFELPDRLAAEVRPYVDQKWEYVAVRLAPRERGKVLRGTLDPLKIAFASDRPVYPMRLSRMAATPQSLGLYVLADHRMEPRTAIGGGAPVVTFAGTVQPPASLAGLTAGRPAFLTAIEQEFPEPGRIDGDHELRAAAADTEYRRVVYRHRLLTVGDGVPVWLLTVGGALAAVAGAVAAVVVAMRRRARRHREPLTAE</sequence>
<proteinExistence type="predicted"/>
<dbReference type="Proteomes" id="UP000812013">
    <property type="component" value="Unassembled WGS sequence"/>
</dbReference>
<feature type="chain" id="PRO_5045050157" evidence="2">
    <location>
        <begin position="19"/>
        <end position="357"/>
    </location>
</feature>
<keyword evidence="1" id="KW-1133">Transmembrane helix</keyword>